<evidence type="ECO:0000259" key="2">
    <source>
        <dbReference type="Pfam" id="PF08768"/>
    </source>
</evidence>
<dbReference type="OMA" id="YPYEESH"/>
<dbReference type="SUPFAM" id="SSF50814">
    <property type="entry name" value="Lipocalins"/>
    <property type="match status" value="1"/>
</dbReference>
<proteinExistence type="predicted"/>
<sequence>MSIVNPAIEPIKFLIGTWEAVQAKGHYPTIEDFSYNETITFDSIGQPLLNYNSKSFHPETKKPMHFESGFLRINPGTNNLAFMVSHNFGLVILEEGTVSPDENKITLESKTIARMSFSKDPEVTGLRRTIQLLDNGNIKILTDMRTSRTEYTNHLEVNYKKIE</sequence>
<dbReference type="InterPro" id="IPR014878">
    <property type="entry name" value="THAP4-like_heme-bd"/>
</dbReference>
<dbReference type="Gene3D" id="2.40.128.20">
    <property type="match status" value="1"/>
</dbReference>
<dbReference type="EMBL" id="UFQT01001605">
    <property type="protein sequence ID" value="SSX31146.1"/>
    <property type="molecule type" value="Genomic_DNA"/>
</dbReference>
<accession>A0A336MLJ5</accession>
<dbReference type="InterPro" id="IPR012674">
    <property type="entry name" value="Calycin"/>
</dbReference>
<dbReference type="VEuPathDB" id="VectorBase:CSON003372"/>
<dbReference type="InterPro" id="IPR045165">
    <property type="entry name" value="Nitrobindin"/>
</dbReference>
<evidence type="ECO:0000256" key="1">
    <source>
        <dbReference type="ARBA" id="ARBA00036993"/>
    </source>
</evidence>
<protein>
    <submittedName>
        <fullName evidence="3">CSON003372 protein</fullName>
    </submittedName>
</protein>
<dbReference type="AlphaFoldDB" id="A0A336MLJ5"/>
<dbReference type="PANTHER" id="PTHR15854:SF4">
    <property type="entry name" value="PEROXYNITRITE ISOMERASE THAP4"/>
    <property type="match status" value="1"/>
</dbReference>
<reference evidence="3" key="1">
    <citation type="submission" date="2018-07" db="EMBL/GenBank/DDBJ databases">
        <authorList>
            <person name="Quirk P.G."/>
            <person name="Krulwich T.A."/>
        </authorList>
    </citation>
    <scope>NUCLEOTIDE SEQUENCE</scope>
</reference>
<comment type="catalytic activity">
    <reaction evidence="1">
        <text>peroxynitrite = nitrate</text>
        <dbReference type="Rhea" id="RHEA:63116"/>
        <dbReference type="ChEBI" id="CHEBI:17632"/>
        <dbReference type="ChEBI" id="CHEBI:25941"/>
    </reaction>
    <physiologicalReaction direction="left-to-right" evidence="1">
        <dbReference type="Rhea" id="RHEA:63117"/>
    </physiologicalReaction>
</comment>
<gene>
    <name evidence="3" type="primary">CSON003372</name>
</gene>
<name>A0A336MLJ5_CULSO</name>
<feature type="domain" description="THAP4-like heme-binding" evidence="2">
    <location>
        <begin position="8"/>
        <end position="161"/>
    </location>
</feature>
<dbReference type="PANTHER" id="PTHR15854">
    <property type="entry name" value="THAP4 PROTEIN"/>
    <property type="match status" value="1"/>
</dbReference>
<dbReference type="CDD" id="cd07828">
    <property type="entry name" value="lipocalin_heme-bd-THAP4-like"/>
    <property type="match status" value="1"/>
</dbReference>
<dbReference type="Pfam" id="PF08768">
    <property type="entry name" value="THAP4_heme-bd"/>
    <property type="match status" value="1"/>
</dbReference>
<organism evidence="3">
    <name type="scientific">Culicoides sonorensis</name>
    <name type="common">Biting midge</name>
    <dbReference type="NCBI Taxonomy" id="179676"/>
    <lineage>
        <taxon>Eukaryota</taxon>
        <taxon>Metazoa</taxon>
        <taxon>Ecdysozoa</taxon>
        <taxon>Arthropoda</taxon>
        <taxon>Hexapoda</taxon>
        <taxon>Insecta</taxon>
        <taxon>Pterygota</taxon>
        <taxon>Neoptera</taxon>
        <taxon>Endopterygota</taxon>
        <taxon>Diptera</taxon>
        <taxon>Nematocera</taxon>
        <taxon>Chironomoidea</taxon>
        <taxon>Ceratopogonidae</taxon>
        <taxon>Ceratopogoninae</taxon>
        <taxon>Culicoides</taxon>
        <taxon>Monoculicoides</taxon>
    </lineage>
</organism>
<evidence type="ECO:0000313" key="3">
    <source>
        <dbReference type="EMBL" id="SSX31146.1"/>
    </source>
</evidence>